<proteinExistence type="inferred from homology"/>
<gene>
    <name evidence="2" type="ORF">I2H38_08230</name>
</gene>
<reference evidence="2" key="1">
    <citation type="submission" date="2020-11" db="EMBL/GenBank/DDBJ databases">
        <authorList>
            <person name="Kim M.K."/>
        </authorList>
    </citation>
    <scope>NUCLEOTIDE SEQUENCE</scope>
    <source>
        <strain evidence="2">BT350</strain>
    </source>
</reference>
<accession>A0A931BM19</accession>
<dbReference type="EMBL" id="JADQDO010000003">
    <property type="protein sequence ID" value="MBF9233366.1"/>
    <property type="molecule type" value="Genomic_DNA"/>
</dbReference>
<comment type="similarity">
    <text evidence="1">Belongs to the CutA family.</text>
</comment>
<organism evidence="2 3">
    <name type="scientific">Microvirga alba</name>
    <dbReference type="NCBI Taxonomy" id="2791025"/>
    <lineage>
        <taxon>Bacteria</taxon>
        <taxon>Pseudomonadati</taxon>
        <taxon>Pseudomonadota</taxon>
        <taxon>Alphaproteobacteria</taxon>
        <taxon>Hyphomicrobiales</taxon>
        <taxon>Methylobacteriaceae</taxon>
        <taxon>Microvirga</taxon>
    </lineage>
</organism>
<dbReference type="PANTHER" id="PTHR23419">
    <property type="entry name" value="DIVALENT CATION TOLERANCE CUTA-RELATED"/>
    <property type="match status" value="1"/>
</dbReference>
<dbReference type="InterPro" id="IPR015867">
    <property type="entry name" value="N-reg_PII/ATP_PRibTrfase_C"/>
</dbReference>
<dbReference type="AlphaFoldDB" id="A0A931BM19"/>
<evidence type="ECO:0000256" key="1">
    <source>
        <dbReference type="ARBA" id="ARBA00010169"/>
    </source>
</evidence>
<dbReference type="InterPro" id="IPR011322">
    <property type="entry name" value="N-reg_PII-like_a/b"/>
</dbReference>
<dbReference type="Gene3D" id="3.30.70.120">
    <property type="match status" value="1"/>
</dbReference>
<dbReference type="GO" id="GO:0005507">
    <property type="term" value="F:copper ion binding"/>
    <property type="evidence" value="ECO:0007669"/>
    <property type="project" value="TreeGrafter"/>
</dbReference>
<evidence type="ECO:0000313" key="2">
    <source>
        <dbReference type="EMBL" id="MBF9233366.1"/>
    </source>
</evidence>
<dbReference type="GO" id="GO:0010038">
    <property type="term" value="P:response to metal ion"/>
    <property type="evidence" value="ECO:0007669"/>
    <property type="project" value="InterPro"/>
</dbReference>
<dbReference type="PANTHER" id="PTHR23419:SF8">
    <property type="entry name" value="FI09726P"/>
    <property type="match status" value="1"/>
</dbReference>
<evidence type="ECO:0000313" key="3">
    <source>
        <dbReference type="Proteomes" id="UP000599312"/>
    </source>
</evidence>
<dbReference type="InterPro" id="IPR004323">
    <property type="entry name" value="Ion_tolerance_CutA"/>
</dbReference>
<dbReference type="Proteomes" id="UP000599312">
    <property type="component" value="Unassembled WGS sequence"/>
</dbReference>
<comment type="caution">
    <text evidence="2">The sequence shown here is derived from an EMBL/GenBank/DDBJ whole genome shotgun (WGS) entry which is preliminary data.</text>
</comment>
<keyword evidence="3" id="KW-1185">Reference proteome</keyword>
<protein>
    <submittedName>
        <fullName evidence="2">Divalent-cation tolerance protein CutA</fullName>
    </submittedName>
</protein>
<sequence>MERPLLVYTTFPDVDTALSVGETLVRDRLIACINVLPGMTSIYAWQGEIERGHEAVAILKTRKALQTEVHQALKARHPYDTPVILFIEPTGADGDTMAWLLAETAGG</sequence>
<dbReference type="RefSeq" id="WP_196271376.1">
    <property type="nucleotide sequence ID" value="NZ_JADQDO010000003.1"/>
</dbReference>
<dbReference type="SUPFAM" id="SSF54913">
    <property type="entry name" value="GlnB-like"/>
    <property type="match status" value="1"/>
</dbReference>
<dbReference type="Pfam" id="PF03091">
    <property type="entry name" value="CutA1"/>
    <property type="match status" value="1"/>
</dbReference>
<name>A0A931BM19_9HYPH</name>